<organism evidence="3 4">
    <name type="scientific">Actinomadura yumaensis</name>
    <dbReference type="NCBI Taxonomy" id="111807"/>
    <lineage>
        <taxon>Bacteria</taxon>
        <taxon>Bacillati</taxon>
        <taxon>Actinomycetota</taxon>
        <taxon>Actinomycetes</taxon>
        <taxon>Streptosporangiales</taxon>
        <taxon>Thermomonosporaceae</taxon>
        <taxon>Actinomadura</taxon>
    </lineage>
</organism>
<dbReference type="Pfam" id="PF12679">
    <property type="entry name" value="ABC2_membrane_2"/>
    <property type="match status" value="1"/>
</dbReference>
<dbReference type="RefSeq" id="WP_309239701.1">
    <property type="nucleotide sequence ID" value="NZ_JBHSXS010000003.1"/>
</dbReference>
<feature type="transmembrane region" description="Helical" evidence="2">
    <location>
        <begin position="179"/>
        <end position="207"/>
    </location>
</feature>
<evidence type="ECO:0000313" key="4">
    <source>
        <dbReference type="Proteomes" id="UP001596380"/>
    </source>
</evidence>
<feature type="transmembrane region" description="Helical" evidence="2">
    <location>
        <begin position="256"/>
        <end position="281"/>
    </location>
</feature>
<keyword evidence="2" id="KW-0472">Membrane</keyword>
<feature type="transmembrane region" description="Helical" evidence="2">
    <location>
        <begin position="124"/>
        <end position="148"/>
    </location>
</feature>
<dbReference type="PANTHER" id="PTHR37305:SF1">
    <property type="entry name" value="MEMBRANE PROTEIN"/>
    <property type="match status" value="1"/>
</dbReference>
<accession>A0ABW2CEB8</accession>
<protein>
    <submittedName>
        <fullName evidence="3">ABC transporter permease</fullName>
    </submittedName>
</protein>
<reference evidence="4" key="1">
    <citation type="journal article" date="2019" name="Int. J. Syst. Evol. Microbiol.">
        <title>The Global Catalogue of Microorganisms (GCM) 10K type strain sequencing project: providing services to taxonomists for standard genome sequencing and annotation.</title>
        <authorList>
            <consortium name="The Broad Institute Genomics Platform"/>
            <consortium name="The Broad Institute Genome Sequencing Center for Infectious Disease"/>
            <person name="Wu L."/>
            <person name="Ma J."/>
        </authorList>
    </citation>
    <scope>NUCLEOTIDE SEQUENCE [LARGE SCALE GENOMIC DNA]</scope>
    <source>
        <strain evidence="4">JCM 3369</strain>
    </source>
</reference>
<comment type="caution">
    <text evidence="3">The sequence shown here is derived from an EMBL/GenBank/DDBJ whole genome shotgun (WGS) entry which is preliminary data.</text>
</comment>
<feature type="transmembrane region" description="Helical" evidence="2">
    <location>
        <begin position="301"/>
        <end position="325"/>
    </location>
</feature>
<evidence type="ECO:0000256" key="1">
    <source>
        <dbReference type="SAM" id="MobiDB-lite"/>
    </source>
</evidence>
<proteinExistence type="predicted"/>
<name>A0ABW2CEB8_9ACTN</name>
<dbReference type="Proteomes" id="UP001596380">
    <property type="component" value="Unassembled WGS sequence"/>
</dbReference>
<keyword evidence="2" id="KW-0812">Transmembrane</keyword>
<feature type="region of interest" description="Disordered" evidence="1">
    <location>
        <begin position="1"/>
        <end position="63"/>
    </location>
</feature>
<keyword evidence="2" id="KW-1133">Transmembrane helix</keyword>
<dbReference type="PANTHER" id="PTHR37305">
    <property type="entry name" value="INTEGRAL MEMBRANE PROTEIN-RELATED"/>
    <property type="match status" value="1"/>
</dbReference>
<feature type="compositionally biased region" description="Gly residues" evidence="1">
    <location>
        <begin position="48"/>
        <end position="61"/>
    </location>
</feature>
<evidence type="ECO:0000256" key="2">
    <source>
        <dbReference type="SAM" id="Phobius"/>
    </source>
</evidence>
<evidence type="ECO:0000313" key="3">
    <source>
        <dbReference type="EMBL" id="MFC6879839.1"/>
    </source>
</evidence>
<dbReference type="EMBL" id="JBHSXS010000003">
    <property type="protein sequence ID" value="MFC6879839.1"/>
    <property type="molecule type" value="Genomic_DNA"/>
</dbReference>
<keyword evidence="4" id="KW-1185">Reference proteome</keyword>
<sequence length="335" mass="34479">MSGGPEADGTGTDTSLNGSGGEHMGTTAPPGGEASARTFAPASASGAAVGGEGDGRGGGSPGYDVRRTLPLRVEVVRQFRRRRTLIAFGILLVLPWVLVGAFQIGGDPGREGVPGLVDVATSSAMNFALFALFVSTGFLLVVAVALFCGDTVASEAGWSSLRYLLASPVPRARLLRQKLAVAVAYAVAAVLSLPLMSLLAGTVAFGWGDVELPTGGTVPVGTALGRMGIIVAYALLSQLVVAALAFLLSVTTDSPLGAVGGAVGLVIVSNILDAVTALGSWRDFLPTHWMYAWMDALQPQIQWTGMAKGTAVSLAYAAVLFALAFRRFRTRDIVS</sequence>
<gene>
    <name evidence="3" type="ORF">ACFQKB_08670</name>
</gene>
<feature type="transmembrane region" description="Helical" evidence="2">
    <location>
        <begin position="227"/>
        <end position="249"/>
    </location>
</feature>
<feature type="transmembrane region" description="Helical" evidence="2">
    <location>
        <begin position="85"/>
        <end position="104"/>
    </location>
</feature>